<dbReference type="Pfam" id="PF01370">
    <property type="entry name" value="Epimerase"/>
    <property type="match status" value="1"/>
</dbReference>
<dbReference type="SUPFAM" id="SSF51735">
    <property type="entry name" value="NAD(P)-binding Rossmann-fold domains"/>
    <property type="match status" value="1"/>
</dbReference>
<dbReference type="EMBL" id="BAAAEJ010000002">
    <property type="protein sequence ID" value="GAA0378420.1"/>
    <property type="molecule type" value="Genomic_DNA"/>
</dbReference>
<evidence type="ECO:0000259" key="1">
    <source>
        <dbReference type="Pfam" id="PF01370"/>
    </source>
</evidence>
<keyword evidence="3" id="KW-1185">Reference proteome</keyword>
<sequence>MAELAPGLVTIFGGSGFVGTQVARAMARRGWRVRIAVRKPALAYELRMTGDVGQVQLTRCDINNPADVAAAMVGADAAINLVGILFETGGRKFQALHVDGARHIAEAATAAGVKQLVHVSAIGADVDGDALYARTKGEGEAAVRAAFPNAIVVRPSVMFGSEDGFLNRFGNMAARMPVMPLVGGETRMQPVHVTDVAEAISRLASDSRYAGETFELGGPAVWTMKDIIDYVLKETGRDRMVLPLPSVAARAIASFAQIPAAIGLTPVVTVDQVKLLAKDNVVADGAKGFAELGIEPTGMKAVAEGYLWRYRDGGQYAAQIAG</sequence>
<dbReference type="InterPro" id="IPR036291">
    <property type="entry name" value="NAD(P)-bd_dom_sf"/>
</dbReference>
<proteinExistence type="predicted"/>
<dbReference type="PANTHER" id="PTHR12126:SF11">
    <property type="entry name" value="NADH DEHYDROGENASE [UBIQUINONE] 1 ALPHA SUBCOMPLEX SUBUNIT 9, MITOCHONDRIAL"/>
    <property type="match status" value="1"/>
</dbReference>
<dbReference type="Gene3D" id="3.40.50.720">
    <property type="entry name" value="NAD(P)-binding Rossmann-like Domain"/>
    <property type="match status" value="1"/>
</dbReference>
<reference evidence="2 3" key="1">
    <citation type="journal article" date="2019" name="Int. J. Syst. Evol. Microbiol.">
        <title>The Global Catalogue of Microorganisms (GCM) 10K type strain sequencing project: providing services to taxonomists for standard genome sequencing and annotation.</title>
        <authorList>
            <consortium name="The Broad Institute Genomics Platform"/>
            <consortium name="The Broad Institute Genome Sequencing Center for Infectious Disease"/>
            <person name="Wu L."/>
            <person name="Ma J."/>
        </authorList>
    </citation>
    <scope>NUCLEOTIDE SEQUENCE [LARGE SCALE GENOMIC DNA]</scope>
    <source>
        <strain evidence="2 3">JCM 13476</strain>
    </source>
</reference>
<gene>
    <name evidence="2" type="ORF">GCM10009093_01870</name>
</gene>
<dbReference type="InterPro" id="IPR051207">
    <property type="entry name" value="ComplexI_NDUFA9_subunit"/>
</dbReference>
<dbReference type="CDD" id="cd05271">
    <property type="entry name" value="NDUFA9_like_SDR_a"/>
    <property type="match status" value="1"/>
</dbReference>
<dbReference type="RefSeq" id="WP_167178426.1">
    <property type="nucleotide sequence ID" value="NZ_BAAAEJ010000002.1"/>
</dbReference>
<evidence type="ECO:0000313" key="3">
    <source>
        <dbReference type="Proteomes" id="UP001500791"/>
    </source>
</evidence>
<dbReference type="InterPro" id="IPR001509">
    <property type="entry name" value="Epimerase_deHydtase"/>
</dbReference>
<feature type="domain" description="NAD-dependent epimerase/dehydratase" evidence="1">
    <location>
        <begin position="9"/>
        <end position="217"/>
    </location>
</feature>
<organism evidence="2 3">
    <name type="scientific">Brevundimonas terrae</name>
    <dbReference type="NCBI Taxonomy" id="363631"/>
    <lineage>
        <taxon>Bacteria</taxon>
        <taxon>Pseudomonadati</taxon>
        <taxon>Pseudomonadota</taxon>
        <taxon>Alphaproteobacteria</taxon>
        <taxon>Caulobacterales</taxon>
        <taxon>Caulobacteraceae</taxon>
        <taxon>Brevundimonas</taxon>
    </lineage>
</organism>
<comment type="caution">
    <text evidence="2">The sequence shown here is derived from an EMBL/GenBank/DDBJ whole genome shotgun (WGS) entry which is preliminary data.</text>
</comment>
<dbReference type="Proteomes" id="UP001500791">
    <property type="component" value="Unassembled WGS sequence"/>
</dbReference>
<name>A0ABN0Y0K4_9CAUL</name>
<accession>A0ABN0Y0K4</accession>
<protein>
    <submittedName>
        <fullName evidence="2">Complex I NDUFA9 subunit family protein</fullName>
    </submittedName>
</protein>
<evidence type="ECO:0000313" key="2">
    <source>
        <dbReference type="EMBL" id="GAA0378420.1"/>
    </source>
</evidence>
<dbReference type="PANTHER" id="PTHR12126">
    <property type="entry name" value="NADH-UBIQUINONE OXIDOREDUCTASE 39 KDA SUBUNIT-RELATED"/>
    <property type="match status" value="1"/>
</dbReference>